<dbReference type="SUPFAM" id="SSF51735">
    <property type="entry name" value="NAD(P)-binding Rossmann-fold domains"/>
    <property type="match status" value="1"/>
</dbReference>
<comment type="similarity">
    <text evidence="1">Belongs to the NmrA-type oxidoreductase family.</text>
</comment>
<dbReference type="Gene3D" id="3.40.50.720">
    <property type="entry name" value="NAD(P)-binding Rossmann-like Domain"/>
    <property type="match status" value="1"/>
</dbReference>
<dbReference type="PANTHER" id="PTHR42748">
    <property type="entry name" value="NITROGEN METABOLITE REPRESSION PROTEIN NMRA FAMILY MEMBER"/>
    <property type="match status" value="1"/>
</dbReference>
<dbReference type="PANTHER" id="PTHR42748:SF7">
    <property type="entry name" value="NMRA LIKE REDOX SENSOR 1-RELATED"/>
    <property type="match status" value="1"/>
</dbReference>
<organism evidence="4 5">
    <name type="scientific">Plectosphaerella cucumerina</name>
    <dbReference type="NCBI Taxonomy" id="40658"/>
    <lineage>
        <taxon>Eukaryota</taxon>
        <taxon>Fungi</taxon>
        <taxon>Dikarya</taxon>
        <taxon>Ascomycota</taxon>
        <taxon>Pezizomycotina</taxon>
        <taxon>Sordariomycetes</taxon>
        <taxon>Hypocreomycetidae</taxon>
        <taxon>Glomerellales</taxon>
        <taxon>Plectosphaerellaceae</taxon>
        <taxon>Plectosphaerella</taxon>
    </lineage>
</organism>
<reference evidence="4" key="1">
    <citation type="journal article" date="2021" name="Nat. Commun.">
        <title>Genetic determinants of endophytism in the Arabidopsis root mycobiome.</title>
        <authorList>
            <person name="Mesny F."/>
            <person name="Miyauchi S."/>
            <person name="Thiergart T."/>
            <person name="Pickel B."/>
            <person name="Atanasova L."/>
            <person name="Karlsson M."/>
            <person name="Huettel B."/>
            <person name="Barry K.W."/>
            <person name="Haridas S."/>
            <person name="Chen C."/>
            <person name="Bauer D."/>
            <person name="Andreopoulos W."/>
            <person name="Pangilinan J."/>
            <person name="LaButti K."/>
            <person name="Riley R."/>
            <person name="Lipzen A."/>
            <person name="Clum A."/>
            <person name="Drula E."/>
            <person name="Henrissat B."/>
            <person name="Kohler A."/>
            <person name="Grigoriev I.V."/>
            <person name="Martin F.M."/>
            <person name="Hacquard S."/>
        </authorList>
    </citation>
    <scope>NUCLEOTIDE SEQUENCE</scope>
    <source>
        <strain evidence="4">MPI-CAGE-AT-0016</strain>
    </source>
</reference>
<accession>A0A8K0TEV7</accession>
<dbReference type="Proteomes" id="UP000813385">
    <property type="component" value="Unassembled WGS sequence"/>
</dbReference>
<dbReference type="AlphaFoldDB" id="A0A8K0TEV7"/>
<protein>
    <submittedName>
        <fullName evidence="4">NmrA family protein</fullName>
    </submittedName>
</protein>
<dbReference type="InterPro" id="IPR051164">
    <property type="entry name" value="NmrA-like_oxidored"/>
</dbReference>
<dbReference type="Pfam" id="PF05368">
    <property type="entry name" value="NmrA"/>
    <property type="match status" value="1"/>
</dbReference>
<evidence type="ECO:0000313" key="5">
    <source>
        <dbReference type="Proteomes" id="UP000813385"/>
    </source>
</evidence>
<gene>
    <name evidence="4" type="ORF">B0T11DRAFT_86446</name>
</gene>
<keyword evidence="5" id="KW-1185">Reference proteome</keyword>
<keyword evidence="2" id="KW-0521">NADP</keyword>
<evidence type="ECO:0000259" key="3">
    <source>
        <dbReference type="Pfam" id="PF05368"/>
    </source>
</evidence>
<evidence type="ECO:0000256" key="1">
    <source>
        <dbReference type="ARBA" id="ARBA00006328"/>
    </source>
</evidence>
<dbReference type="OrthoDB" id="3358371at2759"/>
<evidence type="ECO:0000313" key="4">
    <source>
        <dbReference type="EMBL" id="KAH7362658.1"/>
    </source>
</evidence>
<proteinExistence type="inferred from homology"/>
<dbReference type="EMBL" id="JAGPXD010000003">
    <property type="protein sequence ID" value="KAH7362658.1"/>
    <property type="molecule type" value="Genomic_DNA"/>
</dbReference>
<dbReference type="InterPro" id="IPR008030">
    <property type="entry name" value="NmrA-like"/>
</dbReference>
<evidence type="ECO:0000256" key="2">
    <source>
        <dbReference type="ARBA" id="ARBA00022857"/>
    </source>
</evidence>
<feature type="domain" description="NmrA-like" evidence="3">
    <location>
        <begin position="3"/>
        <end position="239"/>
    </location>
</feature>
<sequence>MSTYLITQATGTQSGEVIKNLLAAGAKIHAVVRDPSKDLPAVLRDPAVTVFKGNSEDTDAVFAAAQGATGVFLNTFPIPGLELQQAQSVIAAAKKAGIKSIVASTSMGTSDKDLWDDDATKAAGLHGYYASKAAVEDAVWGAGFETTTVVRPGVIHIDYFGVHSEGNWPDLKTRGELDHDYEEGARMPQTVAGDIGRWAAAALLDPAKFNGAGIELTPEALTMEEISAIVSRVAGREVPSRKRSAEERDALRGKLFVQAFHFWLNGKDLSRLVKKAREAEAKYGIKFSSLEEGLTKDRDLLMATLPKV</sequence>
<dbReference type="InterPro" id="IPR036291">
    <property type="entry name" value="NAD(P)-bd_dom_sf"/>
</dbReference>
<comment type="caution">
    <text evidence="4">The sequence shown here is derived from an EMBL/GenBank/DDBJ whole genome shotgun (WGS) entry which is preliminary data.</text>
</comment>
<name>A0A8K0TEV7_9PEZI</name>